<evidence type="ECO:0000313" key="2">
    <source>
        <dbReference type="Proteomes" id="UP000436088"/>
    </source>
</evidence>
<sequence length="142" mass="15554">MPLKLYFAVVKVCCAFFGNMSSFQFPRLDTPMADSTIPYKVVEIPCQWDKGPSILEYQMQASKTNPFRCCSPFIFVSAPTLGDSRSLLGEDVSLERKFQGSPPALGINDPPVGNAGMLVVSIRKSSSVARDFSCCPKDAIVF</sequence>
<protein>
    <submittedName>
        <fullName evidence="1">Uncharacterized protein</fullName>
    </submittedName>
</protein>
<reference evidence="1" key="1">
    <citation type="submission" date="2019-09" db="EMBL/GenBank/DDBJ databases">
        <title>Draft genome information of white flower Hibiscus syriacus.</title>
        <authorList>
            <person name="Kim Y.-M."/>
        </authorList>
    </citation>
    <scope>NUCLEOTIDE SEQUENCE [LARGE SCALE GENOMIC DNA]</scope>
    <source>
        <strain evidence="1">YM2019G1</strain>
    </source>
</reference>
<dbReference type="Proteomes" id="UP000436088">
    <property type="component" value="Unassembled WGS sequence"/>
</dbReference>
<dbReference type="AlphaFoldDB" id="A0A6A3BKU5"/>
<name>A0A6A3BKU5_HIBSY</name>
<keyword evidence="2" id="KW-1185">Reference proteome</keyword>
<evidence type="ECO:0000313" key="1">
    <source>
        <dbReference type="EMBL" id="KAE8715459.1"/>
    </source>
</evidence>
<dbReference type="EMBL" id="VEPZ02000861">
    <property type="protein sequence ID" value="KAE8715459.1"/>
    <property type="molecule type" value="Genomic_DNA"/>
</dbReference>
<accession>A0A6A3BKU5</accession>
<comment type="caution">
    <text evidence="1">The sequence shown here is derived from an EMBL/GenBank/DDBJ whole genome shotgun (WGS) entry which is preliminary data.</text>
</comment>
<gene>
    <name evidence="1" type="ORF">F3Y22_tig00110174pilonHSYRG00508</name>
</gene>
<organism evidence="1 2">
    <name type="scientific">Hibiscus syriacus</name>
    <name type="common">Rose of Sharon</name>
    <dbReference type="NCBI Taxonomy" id="106335"/>
    <lineage>
        <taxon>Eukaryota</taxon>
        <taxon>Viridiplantae</taxon>
        <taxon>Streptophyta</taxon>
        <taxon>Embryophyta</taxon>
        <taxon>Tracheophyta</taxon>
        <taxon>Spermatophyta</taxon>
        <taxon>Magnoliopsida</taxon>
        <taxon>eudicotyledons</taxon>
        <taxon>Gunneridae</taxon>
        <taxon>Pentapetalae</taxon>
        <taxon>rosids</taxon>
        <taxon>malvids</taxon>
        <taxon>Malvales</taxon>
        <taxon>Malvaceae</taxon>
        <taxon>Malvoideae</taxon>
        <taxon>Hibiscus</taxon>
    </lineage>
</organism>
<proteinExistence type="predicted"/>